<accession>A0A372NZB8</accession>
<keyword evidence="2" id="KW-1003">Cell membrane</keyword>
<evidence type="ECO:0000256" key="2">
    <source>
        <dbReference type="ARBA" id="ARBA00022475"/>
    </source>
</evidence>
<sequence length="374" mass="42342">MNFFELPDSGKDDRRFERLAWEWTNVNNPPTDQFSESGAGTFVKIGSALYSLFGRVPWLWSFILVVLSTATVYNVYKATYLLWNDRTQAIRIGWFAALFPELAELSAVILREVPIHFFLSLAVISLIKYWKYKKKPHVVLFILYTGLCILFHSALIAVLLGFGMGIFLISQEGKKKSTATKVFVFALVAGGLLVVNYTGFGLSKFGGSFESAFDTFESSEAHSVLGTAGYPEWMKMRNGITDIWKLPIRYVAFLFSPVVPFMIKKASHLAGIIDAGMYILMAWSYYKNRKTIKENKSAYLILIISMTLAFVFSLGVSNFGTAIRHRAKLLPLMLVLAVNFKALRKRNYLKQLREQLKAQQATEQDIDLNNVTAH</sequence>
<keyword evidence="7 8" id="KW-0472">Membrane</keyword>
<dbReference type="GO" id="GO:0016763">
    <property type="term" value="F:pentosyltransferase activity"/>
    <property type="evidence" value="ECO:0007669"/>
    <property type="project" value="TreeGrafter"/>
</dbReference>
<dbReference type="Proteomes" id="UP000264217">
    <property type="component" value="Unassembled WGS sequence"/>
</dbReference>
<dbReference type="AlphaFoldDB" id="A0A372NZB8"/>
<comment type="caution">
    <text evidence="9">The sequence shown here is derived from an EMBL/GenBank/DDBJ whole genome shotgun (WGS) entry which is preliminary data.</text>
</comment>
<feature type="transmembrane region" description="Helical" evidence="8">
    <location>
        <begin position="298"/>
        <end position="319"/>
    </location>
</feature>
<keyword evidence="4" id="KW-0808">Transferase</keyword>
<dbReference type="EMBL" id="QWDC01000001">
    <property type="protein sequence ID" value="RFZ95372.1"/>
    <property type="molecule type" value="Genomic_DNA"/>
</dbReference>
<dbReference type="InterPro" id="IPR050297">
    <property type="entry name" value="LipidA_mod_glycosyltrf_83"/>
</dbReference>
<evidence type="ECO:0000256" key="5">
    <source>
        <dbReference type="ARBA" id="ARBA00022692"/>
    </source>
</evidence>
<dbReference type="GO" id="GO:0009103">
    <property type="term" value="P:lipopolysaccharide biosynthetic process"/>
    <property type="evidence" value="ECO:0007669"/>
    <property type="project" value="UniProtKB-ARBA"/>
</dbReference>
<comment type="subcellular location">
    <subcellularLocation>
        <location evidence="1">Cell membrane</location>
        <topology evidence="1">Multi-pass membrane protein</topology>
    </subcellularLocation>
</comment>
<feature type="transmembrane region" description="Helical" evidence="8">
    <location>
        <begin position="269"/>
        <end position="286"/>
    </location>
</feature>
<feature type="transmembrane region" description="Helical" evidence="8">
    <location>
        <begin position="58"/>
        <end position="76"/>
    </location>
</feature>
<reference evidence="9 10" key="1">
    <citation type="submission" date="2018-08" db="EMBL/GenBank/DDBJ databases">
        <title>Mucilaginibacter sp. MYSH2.</title>
        <authorList>
            <person name="Seo T."/>
        </authorList>
    </citation>
    <scope>NUCLEOTIDE SEQUENCE [LARGE SCALE GENOMIC DNA]</scope>
    <source>
        <strain evidence="9 10">MYSH2</strain>
    </source>
</reference>
<dbReference type="GO" id="GO:0005886">
    <property type="term" value="C:plasma membrane"/>
    <property type="evidence" value="ECO:0007669"/>
    <property type="project" value="UniProtKB-SubCell"/>
</dbReference>
<dbReference type="PANTHER" id="PTHR33908">
    <property type="entry name" value="MANNOSYLTRANSFERASE YKCB-RELATED"/>
    <property type="match status" value="1"/>
</dbReference>
<keyword evidence="3" id="KW-0328">Glycosyltransferase</keyword>
<dbReference type="PANTHER" id="PTHR33908:SF11">
    <property type="entry name" value="MEMBRANE PROTEIN"/>
    <property type="match status" value="1"/>
</dbReference>
<keyword evidence="10" id="KW-1185">Reference proteome</keyword>
<keyword evidence="5 8" id="KW-0812">Transmembrane</keyword>
<proteinExistence type="predicted"/>
<keyword evidence="6 8" id="KW-1133">Transmembrane helix</keyword>
<evidence type="ECO:0000313" key="10">
    <source>
        <dbReference type="Proteomes" id="UP000264217"/>
    </source>
</evidence>
<feature type="transmembrane region" description="Helical" evidence="8">
    <location>
        <begin position="88"/>
        <end position="107"/>
    </location>
</feature>
<evidence type="ECO:0000256" key="4">
    <source>
        <dbReference type="ARBA" id="ARBA00022679"/>
    </source>
</evidence>
<gene>
    <name evidence="9" type="ORF">D0C36_07545</name>
</gene>
<evidence type="ECO:0000256" key="1">
    <source>
        <dbReference type="ARBA" id="ARBA00004651"/>
    </source>
</evidence>
<evidence type="ECO:0000313" key="9">
    <source>
        <dbReference type="EMBL" id="RFZ95372.1"/>
    </source>
</evidence>
<organism evidence="9 10">
    <name type="scientific">Mucilaginibacter conchicola</name>
    <dbReference type="NCBI Taxonomy" id="2303333"/>
    <lineage>
        <taxon>Bacteria</taxon>
        <taxon>Pseudomonadati</taxon>
        <taxon>Bacteroidota</taxon>
        <taxon>Sphingobacteriia</taxon>
        <taxon>Sphingobacteriales</taxon>
        <taxon>Sphingobacteriaceae</taxon>
        <taxon>Mucilaginibacter</taxon>
    </lineage>
</organism>
<evidence type="ECO:0000256" key="3">
    <source>
        <dbReference type="ARBA" id="ARBA00022676"/>
    </source>
</evidence>
<feature type="transmembrane region" description="Helical" evidence="8">
    <location>
        <begin position="182"/>
        <end position="202"/>
    </location>
</feature>
<feature type="transmembrane region" description="Helical" evidence="8">
    <location>
        <begin position="142"/>
        <end position="170"/>
    </location>
</feature>
<evidence type="ECO:0008006" key="11">
    <source>
        <dbReference type="Google" id="ProtNLM"/>
    </source>
</evidence>
<evidence type="ECO:0000256" key="6">
    <source>
        <dbReference type="ARBA" id="ARBA00022989"/>
    </source>
</evidence>
<name>A0A372NZB8_9SPHI</name>
<evidence type="ECO:0000256" key="8">
    <source>
        <dbReference type="SAM" id="Phobius"/>
    </source>
</evidence>
<protein>
    <recommendedName>
        <fullName evidence="11">Glycosyltransferase RgtA/B/C/D-like domain-containing protein</fullName>
    </recommendedName>
</protein>
<evidence type="ECO:0000256" key="7">
    <source>
        <dbReference type="ARBA" id="ARBA00023136"/>
    </source>
</evidence>